<comment type="caution">
    <text evidence="2">The sequence shown here is derived from an EMBL/GenBank/DDBJ whole genome shotgun (WGS) entry which is preliminary data.</text>
</comment>
<dbReference type="EMBL" id="BKBA01000011">
    <property type="protein sequence ID" value="GEQ14965.1"/>
    <property type="molecule type" value="Genomic_DNA"/>
</dbReference>
<keyword evidence="3" id="KW-1185">Reference proteome</keyword>
<feature type="compositionally biased region" description="Low complexity" evidence="1">
    <location>
        <begin position="37"/>
        <end position="52"/>
    </location>
</feature>
<evidence type="ECO:0000256" key="1">
    <source>
        <dbReference type="SAM" id="MobiDB-lite"/>
    </source>
</evidence>
<dbReference type="Proteomes" id="UP000321793">
    <property type="component" value="Unassembled WGS sequence"/>
</dbReference>
<evidence type="ECO:0000313" key="2">
    <source>
        <dbReference type="EMBL" id="GEQ14965.1"/>
    </source>
</evidence>
<name>A0A512T409_9MICO</name>
<feature type="region of interest" description="Disordered" evidence="1">
    <location>
        <begin position="37"/>
        <end position="88"/>
    </location>
</feature>
<protein>
    <submittedName>
        <fullName evidence="2">Uncharacterized protein</fullName>
    </submittedName>
</protein>
<dbReference type="PROSITE" id="PS51257">
    <property type="entry name" value="PROKAR_LIPOPROTEIN"/>
    <property type="match status" value="1"/>
</dbReference>
<feature type="compositionally biased region" description="Low complexity" evidence="1">
    <location>
        <begin position="59"/>
        <end position="68"/>
    </location>
</feature>
<proteinExistence type="predicted"/>
<gene>
    <name evidence="2" type="ORF">KLO01_30120</name>
</gene>
<accession>A0A512T409</accession>
<sequence>MRRKGMETRWSLRPATTAAVLGLVVAVLGGCGTTRAPEAAPGAGTGTGTPTTAAPPTPSSMAPSPSGARTPPSPLGTPALDSPAPNGGPGAACAGWAISLTPDASGAGTPTGAVAAYLHANRDYSPTPAEQWTLSTPAPGSRESVTARAGATSLELAHLEDGTWLAVSGMRC</sequence>
<evidence type="ECO:0000313" key="3">
    <source>
        <dbReference type="Proteomes" id="UP000321793"/>
    </source>
</evidence>
<organism evidence="2 3">
    <name type="scientific">Knoellia locipacati</name>
    <dbReference type="NCBI Taxonomy" id="882824"/>
    <lineage>
        <taxon>Bacteria</taxon>
        <taxon>Bacillati</taxon>
        <taxon>Actinomycetota</taxon>
        <taxon>Actinomycetes</taxon>
        <taxon>Micrococcales</taxon>
        <taxon>Intrasporangiaceae</taxon>
        <taxon>Knoellia</taxon>
    </lineage>
</organism>
<reference evidence="2 3" key="1">
    <citation type="submission" date="2019-07" db="EMBL/GenBank/DDBJ databases">
        <title>Whole genome shotgun sequence of Knoellia locipacati NBRC 109775.</title>
        <authorList>
            <person name="Hosoyama A."/>
            <person name="Uohara A."/>
            <person name="Ohji S."/>
            <person name="Ichikawa N."/>
        </authorList>
    </citation>
    <scope>NUCLEOTIDE SEQUENCE [LARGE SCALE GENOMIC DNA]</scope>
    <source>
        <strain evidence="2 3">NBRC 109775</strain>
    </source>
</reference>
<dbReference type="AlphaFoldDB" id="A0A512T409"/>